<accession>A0A8C4QZZ5</accession>
<sequence>MTLEAKTSSSGSDTQCRTLPALRTMGSLSSPCKPSPWQGDIRKAALCPYDCRACEANKKLQLRLVIRVFSEDGTGRSLEIPAGTTAREVCRSLALKNQCLDDSCWALVESYPHIGLERSLEDHEIVAQVQAGWGSDCDNKLFFRKNYAKYEFFKNPVQFFPEHMASTSFDTNGTTPHSQIIQNLINASGCPEIQGYLHVKDPGKKSWKKLYCFLRPSGLYSP</sequence>
<dbReference type="InterPro" id="IPR000159">
    <property type="entry name" value="RA_dom"/>
</dbReference>
<dbReference type="Pfam" id="PF21989">
    <property type="entry name" value="RA_2"/>
    <property type="match status" value="1"/>
</dbReference>
<reference evidence="2" key="1">
    <citation type="submission" date="2025-08" db="UniProtKB">
        <authorList>
            <consortium name="Ensembl"/>
        </authorList>
    </citation>
    <scope>IDENTIFICATION</scope>
</reference>
<dbReference type="InterPro" id="IPR039664">
    <property type="entry name" value="GRB/APBB1IP"/>
</dbReference>
<evidence type="ECO:0000313" key="3">
    <source>
        <dbReference type="Proteomes" id="UP000694388"/>
    </source>
</evidence>
<name>A0A8C4QZZ5_EPTBU</name>
<dbReference type="GO" id="GO:0008286">
    <property type="term" value="P:insulin receptor signaling pathway"/>
    <property type="evidence" value="ECO:0007669"/>
    <property type="project" value="TreeGrafter"/>
</dbReference>
<proteinExistence type="predicted"/>
<dbReference type="PANTHER" id="PTHR11243">
    <property type="entry name" value="GROWTH FACTOR RECEPTOR-BOUND PROTEIN"/>
    <property type="match status" value="1"/>
</dbReference>
<protein>
    <submittedName>
        <fullName evidence="2">Growth factor receptor bound protein 10</fullName>
    </submittedName>
</protein>
<dbReference type="InterPro" id="IPR011993">
    <property type="entry name" value="PH-like_dom_sf"/>
</dbReference>
<dbReference type="AlphaFoldDB" id="A0A8C4QZZ5"/>
<reference evidence="2" key="2">
    <citation type="submission" date="2025-09" db="UniProtKB">
        <authorList>
            <consortium name="Ensembl"/>
        </authorList>
    </citation>
    <scope>IDENTIFICATION</scope>
</reference>
<dbReference type="Ensembl" id="ENSEBUT00000023691.1">
    <property type="protein sequence ID" value="ENSEBUP00000023115.1"/>
    <property type="gene ID" value="ENSEBUG00000014223.1"/>
</dbReference>
<dbReference type="SMART" id="SM00314">
    <property type="entry name" value="RA"/>
    <property type="match status" value="1"/>
</dbReference>
<dbReference type="Proteomes" id="UP000694388">
    <property type="component" value="Unplaced"/>
</dbReference>
<evidence type="ECO:0000313" key="2">
    <source>
        <dbReference type="Ensembl" id="ENSEBUP00000023115.1"/>
    </source>
</evidence>
<gene>
    <name evidence="2" type="primary">GRB10</name>
</gene>
<evidence type="ECO:0000259" key="1">
    <source>
        <dbReference type="PROSITE" id="PS50200"/>
    </source>
</evidence>
<dbReference type="GeneTree" id="ENSGT00940000155909"/>
<organism evidence="2 3">
    <name type="scientific">Eptatretus burgeri</name>
    <name type="common">Inshore hagfish</name>
    <dbReference type="NCBI Taxonomy" id="7764"/>
    <lineage>
        <taxon>Eukaryota</taxon>
        <taxon>Metazoa</taxon>
        <taxon>Chordata</taxon>
        <taxon>Craniata</taxon>
        <taxon>Vertebrata</taxon>
        <taxon>Cyclostomata</taxon>
        <taxon>Myxini</taxon>
        <taxon>Myxiniformes</taxon>
        <taxon>Myxinidae</taxon>
        <taxon>Eptatretinae</taxon>
        <taxon>Eptatretus</taxon>
    </lineage>
</organism>
<dbReference type="PANTHER" id="PTHR11243:SF38">
    <property type="entry name" value="GROWTH FACTOR RECEPTOR-BOUND PROTEIN 14-LIKE ISOFORM X1"/>
    <property type="match status" value="1"/>
</dbReference>
<keyword evidence="3" id="KW-1185">Reference proteome</keyword>
<feature type="domain" description="Ras-associating" evidence="1">
    <location>
        <begin position="65"/>
        <end position="148"/>
    </location>
</feature>
<dbReference type="GO" id="GO:0046627">
    <property type="term" value="P:negative regulation of insulin receptor signaling pathway"/>
    <property type="evidence" value="ECO:0007669"/>
    <property type="project" value="TreeGrafter"/>
</dbReference>
<dbReference type="SUPFAM" id="SSF50729">
    <property type="entry name" value="PH domain-like"/>
    <property type="match status" value="1"/>
</dbReference>
<dbReference type="SUPFAM" id="SSF54236">
    <property type="entry name" value="Ubiquitin-like"/>
    <property type="match status" value="1"/>
</dbReference>
<dbReference type="Gene3D" id="3.10.20.90">
    <property type="entry name" value="Phosphatidylinositol 3-kinase Catalytic Subunit, Chain A, domain 1"/>
    <property type="match status" value="1"/>
</dbReference>
<dbReference type="Gene3D" id="2.30.29.30">
    <property type="entry name" value="Pleckstrin-homology domain (PH domain)/Phosphotyrosine-binding domain (PTB)"/>
    <property type="match status" value="1"/>
</dbReference>
<dbReference type="PROSITE" id="PS50200">
    <property type="entry name" value="RA"/>
    <property type="match status" value="1"/>
</dbReference>
<dbReference type="InterPro" id="IPR029071">
    <property type="entry name" value="Ubiquitin-like_domsf"/>
</dbReference>